<gene>
    <name evidence="2" type="ORF">SFRICE_009592</name>
</gene>
<organism evidence="2">
    <name type="scientific">Spodoptera frugiperda</name>
    <name type="common">Fall armyworm</name>
    <dbReference type="NCBI Taxonomy" id="7108"/>
    <lineage>
        <taxon>Eukaryota</taxon>
        <taxon>Metazoa</taxon>
        <taxon>Ecdysozoa</taxon>
        <taxon>Arthropoda</taxon>
        <taxon>Hexapoda</taxon>
        <taxon>Insecta</taxon>
        <taxon>Pterygota</taxon>
        <taxon>Neoptera</taxon>
        <taxon>Endopterygota</taxon>
        <taxon>Lepidoptera</taxon>
        <taxon>Glossata</taxon>
        <taxon>Ditrysia</taxon>
        <taxon>Noctuoidea</taxon>
        <taxon>Noctuidae</taxon>
        <taxon>Amphipyrinae</taxon>
        <taxon>Spodoptera</taxon>
    </lineage>
</organism>
<feature type="region of interest" description="Disordered" evidence="1">
    <location>
        <begin position="1"/>
        <end position="31"/>
    </location>
</feature>
<protein>
    <submittedName>
        <fullName evidence="2">SFRICE_009592</fullName>
    </submittedName>
</protein>
<name>A0A2H1V4J6_SPOFR</name>
<dbReference type="AlphaFoldDB" id="A0A2H1V4J6"/>
<accession>A0A2H1V4J6</accession>
<sequence length="172" mass="19295">MLPNYKYGGKRPDGSLDGKRSAPPMDNRNIRGVTDRIGSEIPPTTPHSLFFLTLPHSRIYSCIVGAFTNTQVHIHMTPRPETTICGSHKELFRAEIEPATRCTAASCPAIAPTVQSFYSFGVRDRKFCVKCTVVTYCKYQHSRFTMLEAHIHEQHSAKHDAAIVALCYRIAE</sequence>
<dbReference type="EMBL" id="ODYU01000609">
    <property type="protein sequence ID" value="SOQ35696.1"/>
    <property type="molecule type" value="Genomic_DNA"/>
</dbReference>
<reference evidence="2" key="1">
    <citation type="submission" date="2016-07" db="EMBL/GenBank/DDBJ databases">
        <authorList>
            <person name="Bretaudeau A."/>
        </authorList>
    </citation>
    <scope>NUCLEOTIDE SEQUENCE</scope>
    <source>
        <strain evidence="2">Rice</strain>
        <tissue evidence="2">Whole body</tissue>
    </source>
</reference>
<proteinExistence type="predicted"/>
<evidence type="ECO:0000256" key="1">
    <source>
        <dbReference type="SAM" id="MobiDB-lite"/>
    </source>
</evidence>
<feature type="compositionally biased region" description="Basic and acidic residues" evidence="1">
    <location>
        <begin position="10"/>
        <end position="20"/>
    </location>
</feature>
<evidence type="ECO:0000313" key="2">
    <source>
        <dbReference type="EMBL" id="SOQ35696.1"/>
    </source>
</evidence>